<organism evidence="1 2">
    <name type="scientific">Meleagris gallopavo</name>
    <name type="common">Wild turkey</name>
    <dbReference type="NCBI Taxonomy" id="9103"/>
    <lineage>
        <taxon>Eukaryota</taxon>
        <taxon>Metazoa</taxon>
        <taxon>Chordata</taxon>
        <taxon>Craniata</taxon>
        <taxon>Vertebrata</taxon>
        <taxon>Euteleostomi</taxon>
        <taxon>Archelosauria</taxon>
        <taxon>Archosauria</taxon>
        <taxon>Dinosauria</taxon>
        <taxon>Saurischia</taxon>
        <taxon>Theropoda</taxon>
        <taxon>Coelurosauria</taxon>
        <taxon>Aves</taxon>
        <taxon>Neognathae</taxon>
        <taxon>Galloanserae</taxon>
        <taxon>Galliformes</taxon>
        <taxon>Phasianidae</taxon>
        <taxon>Meleagridinae</taxon>
        <taxon>Meleagris</taxon>
    </lineage>
</organism>
<proteinExistence type="predicted"/>
<accession>A0A803YKK1</accession>
<reference evidence="1 2" key="1">
    <citation type="journal article" date="2010" name="PLoS Biol.">
        <title>Multi-platform next-generation sequencing of the domestic turkey (Meleagris gallopavo): genome assembly and analysis.</title>
        <authorList>
            <person name="Dalloul R.A."/>
            <person name="Long J.A."/>
            <person name="Zimin A.V."/>
            <person name="Aslam L."/>
            <person name="Beal K."/>
            <person name="Blomberg L.A."/>
            <person name="Bouffard P."/>
            <person name="Burt D.W."/>
            <person name="Crasta O."/>
            <person name="Crooijmans R.P."/>
            <person name="Cooper K."/>
            <person name="Coulombe R.A."/>
            <person name="De S."/>
            <person name="Delany M.E."/>
            <person name="Dodgson J.B."/>
            <person name="Dong J.J."/>
            <person name="Evans C."/>
            <person name="Frederickson K.M."/>
            <person name="Flicek P."/>
            <person name="Florea L."/>
            <person name="Folkerts O."/>
            <person name="Groenen M.A."/>
            <person name="Harkins T.T."/>
            <person name="Herrero J."/>
            <person name="Hoffmann S."/>
            <person name="Megens H.J."/>
            <person name="Jiang A."/>
            <person name="de Jong P."/>
            <person name="Kaiser P."/>
            <person name="Kim H."/>
            <person name="Kim K.W."/>
            <person name="Kim S."/>
            <person name="Langenberger D."/>
            <person name="Lee M.K."/>
            <person name="Lee T."/>
            <person name="Mane S."/>
            <person name="Marcais G."/>
            <person name="Marz M."/>
            <person name="McElroy A.P."/>
            <person name="Modise T."/>
            <person name="Nefedov M."/>
            <person name="Notredame C."/>
            <person name="Paton I.R."/>
            <person name="Payne W.S."/>
            <person name="Pertea G."/>
            <person name="Prickett D."/>
            <person name="Puiu D."/>
            <person name="Qioa D."/>
            <person name="Raineri E."/>
            <person name="Ruffier M."/>
            <person name="Salzberg S.L."/>
            <person name="Schatz M.C."/>
            <person name="Scheuring C."/>
            <person name="Schmidt C.J."/>
            <person name="Schroeder S."/>
            <person name="Searle S.M."/>
            <person name="Smith E.J."/>
            <person name="Smith J."/>
            <person name="Sonstegard T.S."/>
            <person name="Stadler P.F."/>
            <person name="Tafer H."/>
            <person name="Tu Z.J."/>
            <person name="Van Tassell C.P."/>
            <person name="Vilella A.J."/>
            <person name="Williams K.P."/>
            <person name="Yorke J.A."/>
            <person name="Zhang L."/>
            <person name="Zhang H.B."/>
            <person name="Zhang X."/>
            <person name="Zhang Y."/>
            <person name="Reed K.M."/>
        </authorList>
    </citation>
    <scope>NUCLEOTIDE SEQUENCE [LARGE SCALE GENOMIC DNA]</scope>
</reference>
<dbReference type="AlphaFoldDB" id="A0A803YKK1"/>
<reference evidence="1" key="3">
    <citation type="submission" date="2025-09" db="UniProtKB">
        <authorList>
            <consortium name="Ensembl"/>
        </authorList>
    </citation>
    <scope>IDENTIFICATION</scope>
</reference>
<protein>
    <submittedName>
        <fullName evidence="1">Uncharacterized protein</fullName>
    </submittedName>
</protein>
<dbReference type="GeneTree" id="ENSGT00980000202704"/>
<name>A0A803YKK1_MELGA</name>
<sequence>PLFLNLVSCTWFLNIIQDDFMNGKIDLDSTIKLLEKLHMPFNLAHVKHVFKVRNM</sequence>
<dbReference type="Proteomes" id="UP000001645">
    <property type="component" value="Chromosome 1"/>
</dbReference>
<keyword evidence="2" id="KW-1185">Reference proteome</keyword>
<evidence type="ECO:0000313" key="1">
    <source>
        <dbReference type="Ensembl" id="ENSMGAP00000032299.1"/>
    </source>
</evidence>
<dbReference type="Ensembl" id="ENSMGAT00000026406.1">
    <property type="protein sequence ID" value="ENSMGAP00000032299.1"/>
    <property type="gene ID" value="ENSMGAG00000021848.1"/>
</dbReference>
<reference evidence="1" key="2">
    <citation type="submission" date="2025-08" db="UniProtKB">
        <authorList>
            <consortium name="Ensembl"/>
        </authorList>
    </citation>
    <scope>IDENTIFICATION</scope>
</reference>
<dbReference type="InParanoid" id="A0A803YKK1"/>
<evidence type="ECO:0000313" key="2">
    <source>
        <dbReference type="Proteomes" id="UP000001645"/>
    </source>
</evidence>